<organism evidence="2 3">
    <name type="scientific">Olea europaea subsp. europaea</name>
    <dbReference type="NCBI Taxonomy" id="158383"/>
    <lineage>
        <taxon>Eukaryota</taxon>
        <taxon>Viridiplantae</taxon>
        <taxon>Streptophyta</taxon>
        <taxon>Embryophyta</taxon>
        <taxon>Tracheophyta</taxon>
        <taxon>Spermatophyta</taxon>
        <taxon>Magnoliopsida</taxon>
        <taxon>eudicotyledons</taxon>
        <taxon>Gunneridae</taxon>
        <taxon>Pentapetalae</taxon>
        <taxon>asterids</taxon>
        <taxon>lamiids</taxon>
        <taxon>Lamiales</taxon>
        <taxon>Oleaceae</taxon>
        <taxon>Oleeae</taxon>
        <taxon>Olea</taxon>
    </lineage>
</organism>
<evidence type="ECO:0000313" key="3">
    <source>
        <dbReference type="Proteomes" id="UP000594638"/>
    </source>
</evidence>
<dbReference type="EMBL" id="CACTIH010007402">
    <property type="protein sequence ID" value="CAA3012479.1"/>
    <property type="molecule type" value="Genomic_DNA"/>
</dbReference>
<feature type="region of interest" description="Disordered" evidence="1">
    <location>
        <begin position="45"/>
        <end position="64"/>
    </location>
</feature>
<name>A0A8S0U9P4_OLEEU</name>
<sequence length="229" mass="25956">MPPGFKAPRELDVDVMSGQFAGEANLGNMEGSATHEYYVTPRFSPRHQHAQSDEGPSHIHQPRGGYLTQVEFNRRASQIEKRFATVEQQISKEIDSVRSYCGVIEKKIDTVIELLQNANMSSGSRHQSRYEHHNGFEHRGGSEHHKSFERQSAYEHEVGLEHNRPSTPMFDNPFLIKKQKLYPSMYSDKNGSGRLRGCQRLCSAKDSSRKAWEKTDSESSSSDSQGTLI</sequence>
<feature type="region of interest" description="Disordered" evidence="1">
    <location>
        <begin position="205"/>
        <end position="229"/>
    </location>
</feature>
<dbReference type="AlphaFoldDB" id="A0A8S0U9P4"/>
<feature type="compositionally biased region" description="Basic and acidic residues" evidence="1">
    <location>
        <begin position="206"/>
        <end position="217"/>
    </location>
</feature>
<gene>
    <name evidence="2" type="ORF">OLEA9_A083689</name>
</gene>
<keyword evidence="3" id="KW-1185">Reference proteome</keyword>
<comment type="caution">
    <text evidence="2">The sequence shown here is derived from an EMBL/GenBank/DDBJ whole genome shotgun (WGS) entry which is preliminary data.</text>
</comment>
<accession>A0A8S0U9P4</accession>
<dbReference type="Proteomes" id="UP000594638">
    <property type="component" value="Unassembled WGS sequence"/>
</dbReference>
<reference evidence="2 3" key="1">
    <citation type="submission" date="2019-12" db="EMBL/GenBank/DDBJ databases">
        <authorList>
            <person name="Alioto T."/>
            <person name="Alioto T."/>
            <person name="Gomez Garrido J."/>
        </authorList>
    </citation>
    <scope>NUCLEOTIDE SEQUENCE [LARGE SCALE GENOMIC DNA]</scope>
</reference>
<evidence type="ECO:0000313" key="2">
    <source>
        <dbReference type="EMBL" id="CAA3012479.1"/>
    </source>
</evidence>
<feature type="region of interest" description="Disordered" evidence="1">
    <location>
        <begin position="123"/>
        <end position="150"/>
    </location>
</feature>
<feature type="compositionally biased region" description="Low complexity" evidence="1">
    <location>
        <begin position="218"/>
        <end position="229"/>
    </location>
</feature>
<evidence type="ECO:0000256" key="1">
    <source>
        <dbReference type="SAM" id="MobiDB-lite"/>
    </source>
</evidence>
<proteinExistence type="predicted"/>
<dbReference type="OrthoDB" id="10529033at2759"/>
<dbReference type="Gramene" id="OE9A083689T1">
    <property type="protein sequence ID" value="OE9A083689C1"/>
    <property type="gene ID" value="OE9A083689"/>
</dbReference>
<feature type="compositionally biased region" description="Basic and acidic residues" evidence="1">
    <location>
        <begin position="128"/>
        <end position="150"/>
    </location>
</feature>
<protein>
    <submittedName>
        <fullName evidence="2">Uncharacterized protein</fullName>
    </submittedName>
</protein>